<protein>
    <submittedName>
        <fullName evidence="2">Uncharacterized protein</fullName>
    </submittedName>
</protein>
<dbReference type="Proteomes" id="UP000595205">
    <property type="component" value="Plasmid pM018"/>
</dbReference>
<proteinExistence type="predicted"/>
<gene>
    <name evidence="2" type="ORF">MINTM018_52550</name>
</gene>
<geneLocation type="plasmid" evidence="2 3">
    <name>pM018</name>
</geneLocation>
<dbReference type="EMBL" id="AP024256">
    <property type="protein sequence ID" value="BCP02486.1"/>
    <property type="molecule type" value="Genomic_DNA"/>
</dbReference>
<name>A0A7R7RSM3_MYCIT</name>
<evidence type="ECO:0000313" key="3">
    <source>
        <dbReference type="Proteomes" id="UP000595205"/>
    </source>
</evidence>
<accession>A0A7R7RSM3</accession>
<sequence length="84" mass="9207">MSRLRAIHVSVWFFGIAQLLFDITFVLPLTAPPAHAEPAYCYSSGEWIPFPDYSGYCLDGEAPFNGPGPSYGGGNHRWPDGSDD</sequence>
<keyword evidence="2" id="KW-0614">Plasmid</keyword>
<reference evidence="2 3" key="1">
    <citation type="submission" date="2020-12" db="EMBL/GenBank/DDBJ databases">
        <title>Genome sequence of clinical Mycobacterium intracellulare strains.</title>
        <authorList>
            <person name="Tateishi Y."/>
            <person name="Matsumoto S."/>
            <person name="Fukushima Y."/>
            <person name="Nakajima C."/>
            <person name="Suzuki Y."/>
        </authorList>
    </citation>
    <scope>NUCLEOTIDE SEQUENCE [LARGE SCALE GENOMIC DNA]</scope>
    <source>
        <strain evidence="2 3">M018</strain>
        <plasmid evidence="2 3">pM018</plasmid>
    </source>
</reference>
<evidence type="ECO:0000313" key="2">
    <source>
        <dbReference type="EMBL" id="BCP02486.1"/>
    </source>
</evidence>
<dbReference type="RefSeq" id="WP_202349097.1">
    <property type="nucleotide sequence ID" value="NZ_AP024256.1"/>
</dbReference>
<feature type="region of interest" description="Disordered" evidence="1">
    <location>
        <begin position="65"/>
        <end position="84"/>
    </location>
</feature>
<evidence type="ECO:0000256" key="1">
    <source>
        <dbReference type="SAM" id="MobiDB-lite"/>
    </source>
</evidence>
<dbReference type="AlphaFoldDB" id="A0A7R7RSM3"/>
<organism evidence="2 3">
    <name type="scientific">Mycobacterium intracellulare</name>
    <dbReference type="NCBI Taxonomy" id="1767"/>
    <lineage>
        <taxon>Bacteria</taxon>
        <taxon>Bacillati</taxon>
        <taxon>Actinomycetota</taxon>
        <taxon>Actinomycetes</taxon>
        <taxon>Mycobacteriales</taxon>
        <taxon>Mycobacteriaceae</taxon>
        <taxon>Mycobacterium</taxon>
        <taxon>Mycobacterium avium complex (MAC)</taxon>
    </lineage>
</organism>